<dbReference type="AlphaFoldDB" id="A0A8J6Z9W4"/>
<dbReference type="Pfam" id="PF00892">
    <property type="entry name" value="EamA"/>
    <property type="match status" value="2"/>
</dbReference>
<feature type="transmembrane region" description="Helical" evidence="6">
    <location>
        <begin position="213"/>
        <end position="233"/>
    </location>
</feature>
<comment type="subcellular location">
    <subcellularLocation>
        <location evidence="1">Membrane</location>
        <topology evidence="1">Multi-pass membrane protein</topology>
    </subcellularLocation>
</comment>
<feature type="transmembrane region" description="Helical" evidence="6">
    <location>
        <begin position="151"/>
        <end position="174"/>
    </location>
</feature>
<feature type="transmembrane region" description="Helical" evidence="6">
    <location>
        <begin position="240"/>
        <end position="262"/>
    </location>
</feature>
<keyword evidence="9" id="KW-1185">Reference proteome</keyword>
<feature type="transmembrane region" description="Helical" evidence="6">
    <location>
        <begin position="75"/>
        <end position="92"/>
    </location>
</feature>
<name>A0A8J6Z9W4_9RHOB</name>
<feature type="transmembrane region" description="Helical" evidence="6">
    <location>
        <begin position="122"/>
        <end position="139"/>
    </location>
</feature>
<comment type="caution">
    <text evidence="8">The sequence shown here is derived from an EMBL/GenBank/DDBJ whole genome shotgun (WGS) entry which is preliminary data.</text>
</comment>
<feature type="transmembrane region" description="Helical" evidence="6">
    <location>
        <begin position="98"/>
        <end position="115"/>
    </location>
</feature>
<proteinExistence type="inferred from homology"/>
<feature type="domain" description="EamA" evidence="7">
    <location>
        <begin position="155"/>
        <end position="280"/>
    </location>
</feature>
<feature type="transmembrane region" description="Helical" evidence="6">
    <location>
        <begin position="36"/>
        <end position="54"/>
    </location>
</feature>
<dbReference type="EMBL" id="JACVXA010000031">
    <property type="protein sequence ID" value="MBE3638741.1"/>
    <property type="molecule type" value="Genomic_DNA"/>
</dbReference>
<evidence type="ECO:0000256" key="1">
    <source>
        <dbReference type="ARBA" id="ARBA00004141"/>
    </source>
</evidence>
<keyword evidence="4 6" id="KW-1133">Transmembrane helix</keyword>
<keyword evidence="3 6" id="KW-0812">Transmembrane</keyword>
<dbReference type="SUPFAM" id="SSF103481">
    <property type="entry name" value="Multidrug resistance efflux transporter EmrE"/>
    <property type="match status" value="2"/>
</dbReference>
<comment type="similarity">
    <text evidence="2">Belongs to the drug/metabolite transporter (DMT) superfamily. 10 TMS drug/metabolite exporter (DME) (TC 2.A.7.3) family.</text>
</comment>
<sequence>MSPITGILLKIASVFLMTAMSALIKYASDTVPPGEAVFFRSLFAFPPLLVWLAMRGELRHGLRTDRPLGHLWRGLVGGTAMGLMFLGLSFLPLPEVTAIFYATPIFVTIFAAMFLGEPVRAFRVATVVTGLAGVLVVMQPRLTALNGGGDLGMALGALAVFTATVFAAMAQITVRHLTKTEHIAAIVFYFTATTTALSLLTLPFGWVMPQGPVLWALIGAGLLGGVGQILLTASYRHADAAVIASFEFISIVLAILVGYAVFAEIPTVQMMIGAALVVASGLALAWREHRLKIAQAKVKLVR</sequence>
<dbReference type="PANTHER" id="PTHR22911:SF6">
    <property type="entry name" value="SOLUTE CARRIER FAMILY 35 MEMBER G1"/>
    <property type="match status" value="1"/>
</dbReference>
<feature type="transmembrane region" description="Helical" evidence="6">
    <location>
        <begin position="268"/>
        <end position="286"/>
    </location>
</feature>
<evidence type="ECO:0000259" key="7">
    <source>
        <dbReference type="Pfam" id="PF00892"/>
    </source>
</evidence>
<feature type="transmembrane region" description="Helical" evidence="6">
    <location>
        <begin position="7"/>
        <end position="24"/>
    </location>
</feature>
<evidence type="ECO:0000256" key="2">
    <source>
        <dbReference type="ARBA" id="ARBA00009853"/>
    </source>
</evidence>
<keyword evidence="5 6" id="KW-0472">Membrane</keyword>
<evidence type="ECO:0000256" key="6">
    <source>
        <dbReference type="SAM" id="Phobius"/>
    </source>
</evidence>
<reference evidence="8" key="1">
    <citation type="submission" date="2020-09" db="EMBL/GenBank/DDBJ databases">
        <title>A novel bacterium of genus Mangrovicoccus, isolated from South China Sea.</title>
        <authorList>
            <person name="Huang H."/>
            <person name="Mo K."/>
            <person name="Hu Y."/>
        </authorList>
    </citation>
    <scope>NUCLEOTIDE SEQUENCE</scope>
    <source>
        <strain evidence="8">HB182678</strain>
    </source>
</reference>
<dbReference type="InterPro" id="IPR000620">
    <property type="entry name" value="EamA_dom"/>
</dbReference>
<organism evidence="8 9">
    <name type="scientific">Mangrovicoccus algicola</name>
    <dbReference type="NCBI Taxonomy" id="2771008"/>
    <lineage>
        <taxon>Bacteria</taxon>
        <taxon>Pseudomonadati</taxon>
        <taxon>Pseudomonadota</taxon>
        <taxon>Alphaproteobacteria</taxon>
        <taxon>Rhodobacterales</taxon>
        <taxon>Paracoccaceae</taxon>
        <taxon>Mangrovicoccus</taxon>
    </lineage>
</organism>
<accession>A0A8J6Z9W4</accession>
<evidence type="ECO:0000256" key="4">
    <source>
        <dbReference type="ARBA" id="ARBA00022989"/>
    </source>
</evidence>
<dbReference type="RefSeq" id="WP_193182659.1">
    <property type="nucleotide sequence ID" value="NZ_JACVXA010000031.1"/>
</dbReference>
<evidence type="ECO:0000313" key="9">
    <source>
        <dbReference type="Proteomes" id="UP000609121"/>
    </source>
</evidence>
<evidence type="ECO:0000313" key="8">
    <source>
        <dbReference type="EMBL" id="MBE3638741.1"/>
    </source>
</evidence>
<dbReference type="Proteomes" id="UP000609121">
    <property type="component" value="Unassembled WGS sequence"/>
</dbReference>
<dbReference type="InterPro" id="IPR037185">
    <property type="entry name" value="EmrE-like"/>
</dbReference>
<dbReference type="PANTHER" id="PTHR22911">
    <property type="entry name" value="ACYL-MALONYL CONDENSING ENZYME-RELATED"/>
    <property type="match status" value="1"/>
</dbReference>
<feature type="transmembrane region" description="Helical" evidence="6">
    <location>
        <begin position="186"/>
        <end position="207"/>
    </location>
</feature>
<feature type="domain" description="EamA" evidence="7">
    <location>
        <begin position="5"/>
        <end position="138"/>
    </location>
</feature>
<evidence type="ECO:0000256" key="3">
    <source>
        <dbReference type="ARBA" id="ARBA00022692"/>
    </source>
</evidence>
<protein>
    <submittedName>
        <fullName evidence="8">DMT family transporter</fullName>
    </submittedName>
</protein>
<dbReference type="GO" id="GO:0016020">
    <property type="term" value="C:membrane"/>
    <property type="evidence" value="ECO:0007669"/>
    <property type="project" value="UniProtKB-SubCell"/>
</dbReference>
<gene>
    <name evidence="8" type="ORF">ICN82_11040</name>
</gene>
<evidence type="ECO:0000256" key="5">
    <source>
        <dbReference type="ARBA" id="ARBA00023136"/>
    </source>
</evidence>